<feature type="domain" description="Glycoside hydrolase family 31 TIM barrel" evidence="7">
    <location>
        <begin position="1053"/>
        <end position="1366"/>
    </location>
</feature>
<dbReference type="NCBIfam" id="TIGR01686">
    <property type="entry name" value="FkbH"/>
    <property type="match status" value="1"/>
</dbReference>
<reference evidence="11" key="2">
    <citation type="submission" date="2024-04" db="EMBL/GenBank/DDBJ databases">
        <authorList>
            <person name="Chen Y."/>
            <person name="Shah S."/>
            <person name="Dougan E. K."/>
            <person name="Thang M."/>
            <person name="Chan C."/>
        </authorList>
    </citation>
    <scope>NUCLEOTIDE SEQUENCE [LARGE SCALE GENOMIC DNA]</scope>
</reference>
<dbReference type="InterPro" id="IPR010033">
    <property type="entry name" value="HAD_SF_ppase_IIIC"/>
</dbReference>
<dbReference type="InterPro" id="IPR000322">
    <property type="entry name" value="Glyco_hydro_31_TIM"/>
</dbReference>
<keyword evidence="5" id="KW-1133">Transmembrane helix</keyword>
<dbReference type="Pfam" id="PF01055">
    <property type="entry name" value="Glyco_hydro_31_2nd"/>
    <property type="match status" value="1"/>
</dbReference>
<evidence type="ECO:0000256" key="6">
    <source>
        <dbReference type="ARBA" id="ARBA00023136"/>
    </source>
</evidence>
<dbReference type="EMBL" id="CAMXCT020004502">
    <property type="protein sequence ID" value="CAL1162738.1"/>
    <property type="molecule type" value="Genomic_DNA"/>
</dbReference>
<evidence type="ECO:0000259" key="9">
    <source>
        <dbReference type="Pfam" id="PF21365"/>
    </source>
</evidence>
<evidence type="ECO:0000256" key="5">
    <source>
        <dbReference type="ARBA" id="ARBA00022989"/>
    </source>
</evidence>
<dbReference type="InterPro" id="IPR013780">
    <property type="entry name" value="Glyco_hydro_b"/>
</dbReference>
<dbReference type="SUPFAM" id="SSF51011">
    <property type="entry name" value="Glycosyl hydrolase domain"/>
    <property type="match status" value="1"/>
</dbReference>
<reference evidence="10" key="1">
    <citation type="submission" date="2022-10" db="EMBL/GenBank/DDBJ databases">
        <authorList>
            <person name="Chen Y."/>
            <person name="Dougan E. K."/>
            <person name="Chan C."/>
            <person name="Rhodes N."/>
            <person name="Thang M."/>
        </authorList>
    </citation>
    <scope>NUCLEOTIDE SEQUENCE</scope>
</reference>
<dbReference type="NCBIfam" id="TIGR01681">
    <property type="entry name" value="HAD-SF-IIIC"/>
    <property type="match status" value="1"/>
</dbReference>
<dbReference type="PANTHER" id="PTHR43863">
    <property type="entry name" value="HYDROLASE, PUTATIVE (AFU_ORTHOLOGUE AFUA_1G03140)-RELATED"/>
    <property type="match status" value="1"/>
</dbReference>
<dbReference type="EMBL" id="CAMXCT030004502">
    <property type="protein sequence ID" value="CAL4796675.1"/>
    <property type="molecule type" value="Genomic_DNA"/>
</dbReference>
<gene>
    <name evidence="10" type="ORF">C1SCF055_LOCUS34728</name>
</gene>
<dbReference type="Gene3D" id="3.20.20.80">
    <property type="entry name" value="Glycosidases"/>
    <property type="match status" value="1"/>
</dbReference>
<dbReference type="SUPFAM" id="SSF56784">
    <property type="entry name" value="HAD-like"/>
    <property type="match status" value="1"/>
</dbReference>
<dbReference type="InterPro" id="IPR048395">
    <property type="entry name" value="Glyco_hydro_31_C"/>
</dbReference>
<accession>A0A9P1DIP4</accession>
<dbReference type="GO" id="GO:0004553">
    <property type="term" value="F:hydrolase activity, hydrolyzing O-glycosyl compounds"/>
    <property type="evidence" value="ECO:0007669"/>
    <property type="project" value="InterPro"/>
</dbReference>
<dbReference type="InterPro" id="IPR051816">
    <property type="entry name" value="Glycosyl_Hydrolase_31"/>
</dbReference>
<feature type="domain" description="Glycosyl hydrolase family 31 C-terminal" evidence="9">
    <location>
        <begin position="1377"/>
        <end position="1481"/>
    </location>
</feature>
<comment type="similarity">
    <text evidence="2">Belongs to the glycosyl hydrolase 31 family.</text>
</comment>
<dbReference type="InterPro" id="IPR017853">
    <property type="entry name" value="GH"/>
</dbReference>
<dbReference type="InterPro" id="IPR036412">
    <property type="entry name" value="HAD-like_sf"/>
</dbReference>
<keyword evidence="13" id="KW-1185">Reference proteome</keyword>
<evidence type="ECO:0000259" key="7">
    <source>
        <dbReference type="Pfam" id="PF01055"/>
    </source>
</evidence>
<dbReference type="Gene3D" id="2.60.40.1180">
    <property type="entry name" value="Golgi alpha-mannosidase II"/>
    <property type="match status" value="2"/>
</dbReference>
<evidence type="ECO:0000313" key="13">
    <source>
        <dbReference type="Proteomes" id="UP001152797"/>
    </source>
</evidence>
<comment type="caution">
    <text evidence="10">The sequence shown here is derived from an EMBL/GenBank/DDBJ whole genome shotgun (WGS) entry which is preliminary data.</text>
</comment>
<dbReference type="Gene3D" id="3.40.50.1000">
    <property type="entry name" value="HAD superfamily/HAD-like"/>
    <property type="match status" value="1"/>
</dbReference>
<dbReference type="InterPro" id="IPR023214">
    <property type="entry name" value="HAD_sf"/>
</dbReference>
<evidence type="ECO:0000313" key="12">
    <source>
        <dbReference type="EMBL" id="CAL4796675.1"/>
    </source>
</evidence>
<dbReference type="Pfam" id="PF04930">
    <property type="entry name" value="FUN14"/>
    <property type="match status" value="1"/>
</dbReference>
<evidence type="ECO:0000256" key="3">
    <source>
        <dbReference type="ARBA" id="ARBA00009160"/>
    </source>
</evidence>
<protein>
    <submittedName>
        <fullName evidence="12">DUF5110 domain-containing protein</fullName>
    </submittedName>
</protein>
<dbReference type="InterPro" id="IPR010037">
    <property type="entry name" value="FkbH_domain"/>
</dbReference>
<dbReference type="GO" id="GO:0005975">
    <property type="term" value="P:carbohydrate metabolic process"/>
    <property type="evidence" value="ECO:0007669"/>
    <property type="project" value="InterPro"/>
</dbReference>
<keyword evidence="4" id="KW-0812">Transmembrane</keyword>
<dbReference type="PANTHER" id="PTHR43863:SF2">
    <property type="entry name" value="MALTASE-GLUCOAMYLASE"/>
    <property type="match status" value="1"/>
</dbReference>
<dbReference type="EMBL" id="CAMXCT010004502">
    <property type="protein sequence ID" value="CAI4009363.1"/>
    <property type="molecule type" value="Genomic_DNA"/>
</dbReference>
<evidence type="ECO:0000259" key="8">
    <source>
        <dbReference type="Pfam" id="PF17137"/>
    </source>
</evidence>
<dbReference type="OrthoDB" id="412226at2759"/>
<name>A0A9P1DIP4_9DINO</name>
<dbReference type="Proteomes" id="UP001152797">
    <property type="component" value="Unassembled WGS sequence"/>
</dbReference>
<evidence type="ECO:0000256" key="4">
    <source>
        <dbReference type="ARBA" id="ARBA00022692"/>
    </source>
</evidence>
<dbReference type="InterPro" id="IPR007014">
    <property type="entry name" value="FUN14"/>
</dbReference>
<proteinExistence type="inferred from homology"/>
<evidence type="ECO:0000256" key="2">
    <source>
        <dbReference type="ARBA" id="ARBA00007806"/>
    </source>
</evidence>
<dbReference type="Pfam" id="PF17137">
    <property type="entry name" value="DUF5110"/>
    <property type="match status" value="1"/>
</dbReference>
<comment type="similarity">
    <text evidence="3">Belongs to the FUN14 family.</text>
</comment>
<comment type="subcellular location">
    <subcellularLocation>
        <location evidence="1">Membrane</location>
    </subcellularLocation>
</comment>
<dbReference type="Pfam" id="PF21365">
    <property type="entry name" value="Glyco_hydro_31_3rd"/>
    <property type="match status" value="1"/>
</dbReference>
<dbReference type="InterPro" id="IPR033403">
    <property type="entry name" value="DUF5110"/>
</dbReference>
<dbReference type="SUPFAM" id="SSF51445">
    <property type="entry name" value="(Trans)glycosidases"/>
    <property type="match status" value="1"/>
</dbReference>
<evidence type="ECO:0000313" key="10">
    <source>
        <dbReference type="EMBL" id="CAI4009363.1"/>
    </source>
</evidence>
<evidence type="ECO:0000256" key="1">
    <source>
        <dbReference type="ARBA" id="ARBA00004370"/>
    </source>
</evidence>
<sequence length="1649" mass="183654">MASSFTPIWLGNLPHDPDKLVQAEKDLATVLAKACADMGEPVDAKDLSFRFHTRGSSSNGQGLGFGFAWLPSAVAQHLVQLGRLTYTEDADFATVRESRGAVPPPPAAAVEGEKIAVAVGASFVAEEFWADFLLALSSWQQIFGEARVAIDLRISQKHGLSELGHLLKQRRSLLRRFPAVILWRPSNLLGAEKRVESLIAAARSAEHVLIFMQVKESQTEEEHQATHDFQAGLRDVDLCVVGWPDLVTTYPCAASNPAAAACAMLLRRCTTALLGRKIKVFVSDCDHTLWNGIVSEDGVHGLKFSAPYLELQRKLSELQKAGRLICLASRNSSAEDVLSVFRDRPECVLQLQQLVAWEVHSGAKPESLQRLSTKLGLSLDSFVFLDDNFFEVEDVSRRCPEVLLLHVPQKEEDFKALLQHSWVLDAHGTQVTREDEQRTELYRQNALRRAERDRHPQLAEFLEALKVEIDLRQPTLGDQSRLSQLCGRTNQFNTTQLRLSESEVNSWVQSETRYVLAAEVKDKFGDYGLVASAFCSFTTSSLVVDGLVMSCRVLHRGVEQRLLQQLAETALARGKAQVLVRFRPSSKNDLARGFLARLHAWSSCPDVSGGGNGYSMECGEQNFYFQAQKLSTLEAHHLQDFSTDTAGDAISRERQVLSWTNVVDAEDWMVETPDRNWTLRAASWPQLLQRIAVMGPDIPQKSKACWLSAGDGFKMPTAEELVPLGQTVSLGGLMGVCSGFALKKVGKFAAGLFGALFCFQQALAYQGYVTMNWPKIEKDLTELLDMNKDGKFDAGDINVGYTKVLKVFQSLTQCRSMEMVAHRARSRLAVLCFLLTTAYGQFLRGAGDTKVVVPIPHGRHVALSCKGAALRLQLVPAHGRPALDTPMIDPSVPQETCHEVDTSAERGVSTSAGSMTVNPAGELQIRAKGGLLVTSSLPITGDHDLVFKHHKGRLLGGGANSPSGMNLSTPKINPQVGNTGVYSPYYYSEDGYSMLCVVEHSDVNRYPANYELKDYGDTKNVHWSFTGLWDCYVMPAATLKAGTEAYYTLTGRPPVPPRYAFGFIASRWGWTDRVYIEDTLQRFRDGKYPLDGIIIDFEWFTNETDYGYPPGEGKPYYHDFGFNSVLFPEPDYQLADYRLRYNVHVSGIRKPRIGNTKLIKELDEKGWFLPNCEPSGRSPPEYPGYACGRNLNYALPEVRNWYSDSIKPLLDAGMSFWWNDEGETDFFTFHWWNLAEKMAQEKTLPEHRFLSLNRAFSPGMSRLGATVWTGDVTADWSWLLHTPGTMLNWVLAGAPIVSCDTGGFVGQTTADLLIRWLQVACFMPVMRVHSEKQVTPHFPFLWPKASDTIREILELRYRLLPFHYSLAHSQRATGNLWIRPLAMDYPETPEVRDVTTQWMDGSILVAPVLKKNSTHDIVLPPGLWYRFDRAIKLSQQAKGLALGKVLEEQEMLTIQSTGKVLKNLFVPLKEVPCYVRPGTIIPTSPVVQHSGDIGRFPLEVFIFGGQDGTFALVEDDGWSTRYMQGEFAATSLEWSDGHKTLSWQKSGFAAQGFIQIMAYFISVEGTVQKSAIKDFSEAGSISFPAQVNWFAECEPTETGFLFPDQLKVAKLGHLKRGGAGKLIHGQGFPSLLMGIHLPFVDFHLGHPAA</sequence>
<feature type="domain" description="DUF5110" evidence="8">
    <location>
        <begin position="1497"/>
        <end position="1545"/>
    </location>
</feature>
<keyword evidence="6" id="KW-0472">Membrane</keyword>
<evidence type="ECO:0000313" key="11">
    <source>
        <dbReference type="EMBL" id="CAL1162738.1"/>
    </source>
</evidence>
<dbReference type="GO" id="GO:0016020">
    <property type="term" value="C:membrane"/>
    <property type="evidence" value="ECO:0007669"/>
    <property type="project" value="UniProtKB-SubCell"/>
</dbReference>
<organism evidence="10">
    <name type="scientific">Cladocopium goreaui</name>
    <dbReference type="NCBI Taxonomy" id="2562237"/>
    <lineage>
        <taxon>Eukaryota</taxon>
        <taxon>Sar</taxon>
        <taxon>Alveolata</taxon>
        <taxon>Dinophyceae</taxon>
        <taxon>Suessiales</taxon>
        <taxon>Symbiodiniaceae</taxon>
        <taxon>Cladocopium</taxon>
    </lineage>
</organism>